<protein>
    <submittedName>
        <fullName evidence="1">Uncharacterized protein</fullName>
    </submittedName>
</protein>
<comment type="caution">
    <text evidence="1">The sequence shown here is derived from an EMBL/GenBank/DDBJ whole genome shotgun (WGS) entry which is preliminary data.</text>
</comment>
<evidence type="ECO:0000313" key="2">
    <source>
        <dbReference type="Proteomes" id="UP000580043"/>
    </source>
</evidence>
<dbReference type="Proteomes" id="UP000580043">
    <property type="component" value="Unassembled WGS sequence"/>
</dbReference>
<gene>
    <name evidence="1" type="ORF">HHL15_24280</name>
</gene>
<accession>A0A848GDJ8</accession>
<proteinExistence type="predicted"/>
<organism evidence="1 2">
    <name type="scientific">Zoogloea dura</name>
    <dbReference type="NCBI Taxonomy" id="2728840"/>
    <lineage>
        <taxon>Bacteria</taxon>
        <taxon>Pseudomonadati</taxon>
        <taxon>Pseudomonadota</taxon>
        <taxon>Betaproteobacteria</taxon>
        <taxon>Rhodocyclales</taxon>
        <taxon>Zoogloeaceae</taxon>
        <taxon>Zoogloea</taxon>
    </lineage>
</organism>
<dbReference type="RefSeq" id="WP_169148391.1">
    <property type="nucleotide sequence ID" value="NZ_JABBGA010000038.1"/>
</dbReference>
<keyword evidence="2" id="KW-1185">Reference proteome</keyword>
<evidence type="ECO:0000313" key="1">
    <source>
        <dbReference type="EMBL" id="NML28875.1"/>
    </source>
</evidence>
<reference evidence="1 2" key="1">
    <citation type="submission" date="2020-04" db="EMBL/GenBank/DDBJ databases">
        <title>Zoogloea sp. G-4-1-14 isolated from soil.</title>
        <authorList>
            <person name="Dahal R.H."/>
        </authorList>
    </citation>
    <scope>NUCLEOTIDE SEQUENCE [LARGE SCALE GENOMIC DNA]</scope>
    <source>
        <strain evidence="1 2">G-4-1-14</strain>
    </source>
</reference>
<dbReference type="EMBL" id="JABBGA010000038">
    <property type="protein sequence ID" value="NML28875.1"/>
    <property type="molecule type" value="Genomic_DNA"/>
</dbReference>
<dbReference type="AlphaFoldDB" id="A0A848GDJ8"/>
<sequence length="103" mass="11670">MGNLHLNSGHIQDFEVEQVAEESGHIAAVVTIYTDRENAKYRVSNDDRHPDLGRIVTDLKAGLQAAKDTDADLKINEYSERMYLFVTYPNGKTEQYTGLRVQI</sequence>
<name>A0A848GDJ8_9RHOO</name>